<protein>
    <submittedName>
        <fullName evidence="1">Uncharacterized protein</fullName>
    </submittedName>
</protein>
<name>A0A7Y9E6F5_9ACTN</name>
<reference evidence="1 2" key="1">
    <citation type="submission" date="2020-07" db="EMBL/GenBank/DDBJ databases">
        <title>Sequencing the genomes of 1000 actinobacteria strains.</title>
        <authorList>
            <person name="Klenk H.-P."/>
        </authorList>
    </citation>
    <scope>NUCLEOTIDE SEQUENCE [LARGE SCALE GENOMIC DNA]</scope>
    <source>
        <strain evidence="1 2">DSM 21350</strain>
    </source>
</reference>
<gene>
    <name evidence="1" type="ORF">BJZ21_002156</name>
</gene>
<evidence type="ECO:0000313" key="2">
    <source>
        <dbReference type="Proteomes" id="UP000535511"/>
    </source>
</evidence>
<keyword evidence="2" id="KW-1185">Reference proteome</keyword>
<dbReference type="Proteomes" id="UP000535511">
    <property type="component" value="Unassembled WGS sequence"/>
</dbReference>
<dbReference type="Gene3D" id="3.40.630.30">
    <property type="match status" value="1"/>
</dbReference>
<comment type="caution">
    <text evidence="1">The sequence shown here is derived from an EMBL/GenBank/DDBJ whole genome shotgun (WGS) entry which is preliminary data.</text>
</comment>
<dbReference type="AlphaFoldDB" id="A0A7Y9E6F5"/>
<sequence>MTDDLVARWDCVSATWTPHQRLHPGNVAWSHSRGDGSPAPDATFAWGEPLTGFADVWKDASPNGSVEVSLHVSPRAASEQRSRIVRELIDAFPAMTVEVSRQDASLVEVLTNAGFRAEQGPWFAQLWRELGDTSDLEQHGSPAGYRIRSVDTADPEDVLARVEVHRRA</sequence>
<organism evidence="1 2">
    <name type="scientific">Nocardioides panaciterrulae</name>
    <dbReference type="NCBI Taxonomy" id="661492"/>
    <lineage>
        <taxon>Bacteria</taxon>
        <taxon>Bacillati</taxon>
        <taxon>Actinomycetota</taxon>
        <taxon>Actinomycetes</taxon>
        <taxon>Propionibacteriales</taxon>
        <taxon>Nocardioidaceae</taxon>
        <taxon>Nocardioides</taxon>
    </lineage>
</organism>
<dbReference type="EMBL" id="JACCBG010000001">
    <property type="protein sequence ID" value="NYD42073.1"/>
    <property type="molecule type" value="Genomic_DNA"/>
</dbReference>
<proteinExistence type="predicted"/>
<evidence type="ECO:0000313" key="1">
    <source>
        <dbReference type="EMBL" id="NYD42073.1"/>
    </source>
</evidence>
<dbReference type="RefSeq" id="WP_179663750.1">
    <property type="nucleotide sequence ID" value="NZ_JACCBG010000001.1"/>
</dbReference>
<accession>A0A7Y9E6F5</accession>